<dbReference type="PANTHER" id="PTHR33258">
    <property type="entry name" value="TRANSPOSASE INSL FOR INSERTION SEQUENCE ELEMENT IS186A-RELATED"/>
    <property type="match status" value="1"/>
</dbReference>
<evidence type="ECO:0000256" key="4">
    <source>
        <dbReference type="ARBA" id="ARBA00023172"/>
    </source>
</evidence>
<dbReference type="NCBIfam" id="NF033592">
    <property type="entry name" value="transpos_IS4_1"/>
    <property type="match status" value="1"/>
</dbReference>
<evidence type="ECO:0000259" key="5">
    <source>
        <dbReference type="Pfam" id="PF01609"/>
    </source>
</evidence>
<proteinExistence type="inferred from homology"/>
<dbReference type="SUPFAM" id="SSF53098">
    <property type="entry name" value="Ribonuclease H-like"/>
    <property type="match status" value="1"/>
</dbReference>
<gene>
    <name evidence="6" type="ORF">ACFO3L_11325</name>
</gene>
<accession>A0ABV9M6J8</accession>
<evidence type="ECO:0000256" key="1">
    <source>
        <dbReference type="ARBA" id="ARBA00010075"/>
    </source>
</evidence>
<keyword evidence="7" id="KW-1185">Reference proteome</keyword>
<protein>
    <submittedName>
        <fullName evidence="6">IS4 family transposase</fullName>
    </submittedName>
</protein>
<dbReference type="RefSeq" id="WP_379967620.1">
    <property type="nucleotide sequence ID" value="NZ_JBHSGT010000067.1"/>
</dbReference>
<dbReference type="InterPro" id="IPR002559">
    <property type="entry name" value="Transposase_11"/>
</dbReference>
<dbReference type="Proteomes" id="UP001596026">
    <property type="component" value="Unassembled WGS sequence"/>
</dbReference>
<organism evidence="6 7">
    <name type="scientific">Enterococcus eurekensis</name>
    <dbReference type="NCBI Taxonomy" id="1159753"/>
    <lineage>
        <taxon>Bacteria</taxon>
        <taxon>Bacillati</taxon>
        <taxon>Bacillota</taxon>
        <taxon>Bacilli</taxon>
        <taxon>Lactobacillales</taxon>
        <taxon>Enterococcaceae</taxon>
        <taxon>Enterococcus</taxon>
    </lineage>
</organism>
<sequence length="370" mass="43163">MDKYKTISAFNKWLSPINLEKLSIFSKKSISAFDAYRKKLDFKALLSLLLYGVNEERESLRDLSTSLTLSPLQKEIGLESISYSQISRSLNHLDSCILEEIFQQLLVSVQEKTRPNKRNSLYLIDSSTFSLSKKRHPWAAFRKTKSGVKLHLKLCFMNDETLYPTDFTLTNAKEHDVNQLELLVDQAEATYVFDRGYLDFDRMDQLHHEGYFFVTRIKKNTKYHVFEDFETPSETVPQIISDQHVALGSKTTLTSRFRLVTIEDEKGKQLQFITNRFDLSASEVSQAYKGRWQIELFFKHIKQHMTIKNFFSQSESGVHNQLILSMTAALLTFLIKVKTKTVKSIFQIKRLFRYAIFHPFEELFCLLVPS</sequence>
<dbReference type="InterPro" id="IPR047952">
    <property type="entry name" value="Transpos_IS4"/>
</dbReference>
<evidence type="ECO:0000313" key="6">
    <source>
        <dbReference type="EMBL" id="MFC4711190.1"/>
    </source>
</evidence>
<keyword evidence="4" id="KW-0233">DNA recombination</keyword>
<keyword evidence="2" id="KW-0815">Transposition</keyword>
<dbReference type="Pfam" id="PF01609">
    <property type="entry name" value="DDE_Tnp_1"/>
    <property type="match status" value="1"/>
</dbReference>
<dbReference type="PANTHER" id="PTHR33258:SF1">
    <property type="entry name" value="TRANSPOSASE INSL FOR INSERTION SEQUENCE ELEMENT IS186A-RELATED"/>
    <property type="match status" value="1"/>
</dbReference>
<name>A0ABV9M6J8_9ENTE</name>
<reference evidence="7" key="1">
    <citation type="journal article" date="2019" name="Int. J. Syst. Evol. Microbiol.">
        <title>The Global Catalogue of Microorganisms (GCM) 10K type strain sequencing project: providing services to taxonomists for standard genome sequencing and annotation.</title>
        <authorList>
            <consortium name="The Broad Institute Genomics Platform"/>
            <consortium name="The Broad Institute Genome Sequencing Center for Infectious Disease"/>
            <person name="Wu L."/>
            <person name="Ma J."/>
        </authorList>
    </citation>
    <scope>NUCLEOTIDE SEQUENCE [LARGE SCALE GENOMIC DNA]</scope>
    <source>
        <strain evidence="7">CGMCC 1.19061</strain>
    </source>
</reference>
<evidence type="ECO:0000256" key="2">
    <source>
        <dbReference type="ARBA" id="ARBA00022578"/>
    </source>
</evidence>
<comment type="similarity">
    <text evidence="1">Belongs to the transposase 11 family.</text>
</comment>
<keyword evidence="3" id="KW-0238">DNA-binding</keyword>
<dbReference type="InterPro" id="IPR012337">
    <property type="entry name" value="RNaseH-like_sf"/>
</dbReference>
<dbReference type="EMBL" id="JBHSGT010000067">
    <property type="protein sequence ID" value="MFC4711190.1"/>
    <property type="molecule type" value="Genomic_DNA"/>
</dbReference>
<evidence type="ECO:0000313" key="7">
    <source>
        <dbReference type="Proteomes" id="UP001596026"/>
    </source>
</evidence>
<comment type="caution">
    <text evidence="6">The sequence shown here is derived from an EMBL/GenBank/DDBJ whole genome shotgun (WGS) entry which is preliminary data.</text>
</comment>
<evidence type="ECO:0000256" key="3">
    <source>
        <dbReference type="ARBA" id="ARBA00023125"/>
    </source>
</evidence>
<feature type="domain" description="Transposase IS4-like" evidence="5">
    <location>
        <begin position="120"/>
        <end position="331"/>
    </location>
</feature>